<feature type="compositionally biased region" description="Acidic residues" evidence="1">
    <location>
        <begin position="11"/>
        <end position="20"/>
    </location>
</feature>
<protein>
    <submittedName>
        <fullName evidence="2">Uncharacterized protein</fullName>
    </submittedName>
</protein>
<keyword evidence="3" id="KW-1185">Reference proteome</keyword>
<evidence type="ECO:0000256" key="1">
    <source>
        <dbReference type="SAM" id="MobiDB-lite"/>
    </source>
</evidence>
<feature type="compositionally biased region" description="Pro residues" evidence="1">
    <location>
        <begin position="66"/>
        <end position="77"/>
    </location>
</feature>
<accession>A0A9Q0E0K4</accession>
<dbReference type="Proteomes" id="UP001148018">
    <property type="component" value="Unassembled WGS sequence"/>
</dbReference>
<evidence type="ECO:0000313" key="3">
    <source>
        <dbReference type="Proteomes" id="UP001148018"/>
    </source>
</evidence>
<gene>
    <name evidence="2" type="ORF">NHX12_001275</name>
</gene>
<name>A0A9Q0E0K4_9TELE</name>
<feature type="region of interest" description="Disordered" evidence="1">
    <location>
        <begin position="1"/>
        <end position="172"/>
    </location>
</feature>
<evidence type="ECO:0000313" key="2">
    <source>
        <dbReference type="EMBL" id="KAJ3597758.1"/>
    </source>
</evidence>
<dbReference type="OrthoDB" id="9625900at2759"/>
<dbReference type="AlphaFoldDB" id="A0A9Q0E0K4"/>
<sequence>MGLSSLSEMFHEDEDEDDAGLVDTVGATEERAGEGILPRPPRPQTRSGETGVLRASNRGLDLHQPRQPPPSSAPPEGPVGVLGGDCGTLHYSILSHRMTTASPEDVPSPTSGPHLRAPPPSPTSGPHLRAPPPSPTSEPHLRAPPPSPTSEPHLRAPPPSPTSGVKPAVAHR</sequence>
<reference evidence="2" key="1">
    <citation type="submission" date="2022-07" db="EMBL/GenBank/DDBJ databases">
        <title>Chromosome-level genome of Muraenolepis orangiensis.</title>
        <authorList>
            <person name="Kim J."/>
        </authorList>
    </citation>
    <scope>NUCLEOTIDE SEQUENCE</scope>
    <source>
        <strain evidence="2">KU_S4_2022</strain>
        <tissue evidence="2">Muscle</tissue>
    </source>
</reference>
<comment type="caution">
    <text evidence="2">The sequence shown here is derived from an EMBL/GenBank/DDBJ whole genome shotgun (WGS) entry which is preliminary data.</text>
</comment>
<proteinExistence type="predicted"/>
<feature type="compositionally biased region" description="Pro residues" evidence="1">
    <location>
        <begin position="116"/>
        <end position="161"/>
    </location>
</feature>
<dbReference type="EMBL" id="JANIIK010000109">
    <property type="protein sequence ID" value="KAJ3597758.1"/>
    <property type="molecule type" value="Genomic_DNA"/>
</dbReference>
<organism evidence="2 3">
    <name type="scientific">Muraenolepis orangiensis</name>
    <name type="common">Patagonian moray cod</name>
    <dbReference type="NCBI Taxonomy" id="630683"/>
    <lineage>
        <taxon>Eukaryota</taxon>
        <taxon>Metazoa</taxon>
        <taxon>Chordata</taxon>
        <taxon>Craniata</taxon>
        <taxon>Vertebrata</taxon>
        <taxon>Euteleostomi</taxon>
        <taxon>Actinopterygii</taxon>
        <taxon>Neopterygii</taxon>
        <taxon>Teleostei</taxon>
        <taxon>Neoteleostei</taxon>
        <taxon>Acanthomorphata</taxon>
        <taxon>Zeiogadaria</taxon>
        <taxon>Gadariae</taxon>
        <taxon>Gadiformes</taxon>
        <taxon>Muraenolepidoidei</taxon>
        <taxon>Muraenolepididae</taxon>
        <taxon>Muraenolepis</taxon>
    </lineage>
</organism>